<dbReference type="PROSITE" id="PS51485">
    <property type="entry name" value="PHYTOCYANIN"/>
    <property type="match status" value="2"/>
</dbReference>
<evidence type="ECO:0000259" key="13">
    <source>
        <dbReference type="PROSITE" id="PS51485"/>
    </source>
</evidence>
<dbReference type="AlphaFoldDB" id="A0AA38WC80"/>
<keyword evidence="11" id="KW-0325">Glycoprotein</keyword>
<dbReference type="GO" id="GO:0005886">
    <property type="term" value="C:plasma membrane"/>
    <property type="evidence" value="ECO:0007669"/>
    <property type="project" value="TreeGrafter"/>
</dbReference>
<evidence type="ECO:0000256" key="4">
    <source>
        <dbReference type="ARBA" id="ARBA00022723"/>
    </source>
</evidence>
<keyword evidence="4" id="KW-0479">Metal-binding</keyword>
<dbReference type="InterPro" id="IPR008972">
    <property type="entry name" value="Cupredoxin"/>
</dbReference>
<dbReference type="Proteomes" id="UP001172457">
    <property type="component" value="Chromosome 3"/>
</dbReference>
<evidence type="ECO:0000256" key="7">
    <source>
        <dbReference type="ARBA" id="ARBA00022989"/>
    </source>
</evidence>
<keyword evidence="6" id="KW-0249">Electron transport</keyword>
<keyword evidence="2" id="KW-0813">Transport</keyword>
<dbReference type="PANTHER" id="PTHR33021:SF533">
    <property type="entry name" value="PHYTOCYANIN DOMAIN-CONTAINING PROTEIN"/>
    <property type="match status" value="1"/>
</dbReference>
<reference evidence="14" key="1">
    <citation type="submission" date="2023-03" db="EMBL/GenBank/DDBJ databases">
        <title>Chromosome-scale reference genome and RAD-based genetic map of yellow starthistle (Centaurea solstitialis) reveal putative structural variation and QTLs associated with invader traits.</title>
        <authorList>
            <person name="Reatini B."/>
            <person name="Cang F.A."/>
            <person name="Jiang Q."/>
            <person name="Mckibben M.T.W."/>
            <person name="Barker M.S."/>
            <person name="Rieseberg L.H."/>
            <person name="Dlugosch K.M."/>
        </authorList>
    </citation>
    <scope>NUCLEOTIDE SEQUENCE</scope>
    <source>
        <strain evidence="14">CAN-66</strain>
        <tissue evidence="14">Leaf</tissue>
    </source>
</reference>
<evidence type="ECO:0000256" key="12">
    <source>
        <dbReference type="SAM" id="SignalP"/>
    </source>
</evidence>
<gene>
    <name evidence="14" type="ORF">OSB04_010701</name>
</gene>
<dbReference type="SUPFAM" id="SSF49503">
    <property type="entry name" value="Cupredoxins"/>
    <property type="match status" value="2"/>
</dbReference>
<dbReference type="CDD" id="cd04216">
    <property type="entry name" value="Phytocyanin"/>
    <property type="match status" value="2"/>
</dbReference>
<evidence type="ECO:0000313" key="15">
    <source>
        <dbReference type="Proteomes" id="UP001172457"/>
    </source>
</evidence>
<organism evidence="14 15">
    <name type="scientific">Centaurea solstitialis</name>
    <name type="common">yellow star-thistle</name>
    <dbReference type="NCBI Taxonomy" id="347529"/>
    <lineage>
        <taxon>Eukaryota</taxon>
        <taxon>Viridiplantae</taxon>
        <taxon>Streptophyta</taxon>
        <taxon>Embryophyta</taxon>
        <taxon>Tracheophyta</taxon>
        <taxon>Spermatophyta</taxon>
        <taxon>Magnoliopsida</taxon>
        <taxon>eudicotyledons</taxon>
        <taxon>Gunneridae</taxon>
        <taxon>Pentapetalae</taxon>
        <taxon>asterids</taxon>
        <taxon>campanulids</taxon>
        <taxon>Asterales</taxon>
        <taxon>Asteraceae</taxon>
        <taxon>Carduoideae</taxon>
        <taxon>Cardueae</taxon>
        <taxon>Centaureinae</taxon>
        <taxon>Centaurea</taxon>
    </lineage>
</organism>
<comment type="subcellular location">
    <subcellularLocation>
        <location evidence="1">Membrane</location>
        <topology evidence="1">Single-pass type I membrane protein</topology>
    </subcellularLocation>
</comment>
<evidence type="ECO:0000256" key="5">
    <source>
        <dbReference type="ARBA" id="ARBA00022729"/>
    </source>
</evidence>
<accession>A0AA38WC80</accession>
<feature type="domain" description="Phytocyanin" evidence="13">
    <location>
        <begin position="184"/>
        <end position="288"/>
    </location>
</feature>
<keyword evidence="15" id="KW-1185">Reference proteome</keyword>
<dbReference type="PANTHER" id="PTHR33021">
    <property type="entry name" value="BLUE COPPER PROTEIN"/>
    <property type="match status" value="1"/>
</dbReference>
<keyword evidence="7" id="KW-1133">Transmembrane helix</keyword>
<dbReference type="InterPro" id="IPR003245">
    <property type="entry name" value="Phytocyanin_dom"/>
</dbReference>
<dbReference type="GO" id="GO:0009610">
    <property type="term" value="P:response to symbiotic fungus"/>
    <property type="evidence" value="ECO:0007669"/>
    <property type="project" value="UniProtKB-ARBA"/>
</dbReference>
<evidence type="ECO:0000256" key="2">
    <source>
        <dbReference type="ARBA" id="ARBA00022448"/>
    </source>
</evidence>
<keyword evidence="9" id="KW-0472">Membrane</keyword>
<proteinExistence type="predicted"/>
<dbReference type="GO" id="GO:0009055">
    <property type="term" value="F:electron transfer activity"/>
    <property type="evidence" value="ECO:0007669"/>
    <property type="project" value="InterPro"/>
</dbReference>
<dbReference type="Gene3D" id="2.60.40.420">
    <property type="entry name" value="Cupredoxins - blue copper proteins"/>
    <property type="match status" value="2"/>
</dbReference>
<sequence length="311" mass="33579">MATNNWGIIFLLAMLATISTSVSEKSSIPPEYYSGSSISPEYYSGSTIPLSKSAIPGDKGSPSSSGSGKEFVVGDDKGWTKNINYIAWATDKEFCVGDKLIFKYPVGKHNVIQVDRAGYLGCIIPSTKPLETGQDSVTLDSPGRKFFICGIEKHCMECDMKLYVDVKAPAPIASSGGASPGSGKEILVGDDKGWTKNFDYQAWANGKEFYVGDTLVFKYPPGEHNVLYVCGKVFQSCYIPQHFEALALKSGNDKFLLDKPGKQHFVCAIGGNGKHCEAGMKLCIDVLPAPPTPTPIKGTRKLASTKNLSYN</sequence>
<evidence type="ECO:0000256" key="10">
    <source>
        <dbReference type="ARBA" id="ARBA00023157"/>
    </source>
</evidence>
<dbReference type="Pfam" id="PF02298">
    <property type="entry name" value="Cu_bind_like"/>
    <property type="match status" value="2"/>
</dbReference>
<name>A0AA38WC80_9ASTR</name>
<feature type="chain" id="PRO_5041455452" description="Phytocyanin domain-containing protein" evidence="12">
    <location>
        <begin position="22"/>
        <end position="311"/>
    </location>
</feature>
<evidence type="ECO:0000256" key="8">
    <source>
        <dbReference type="ARBA" id="ARBA00023008"/>
    </source>
</evidence>
<evidence type="ECO:0000256" key="3">
    <source>
        <dbReference type="ARBA" id="ARBA00022692"/>
    </source>
</evidence>
<comment type="caution">
    <text evidence="14">The sequence shown here is derived from an EMBL/GenBank/DDBJ whole genome shotgun (WGS) entry which is preliminary data.</text>
</comment>
<dbReference type="GO" id="GO:0046872">
    <property type="term" value="F:metal ion binding"/>
    <property type="evidence" value="ECO:0007669"/>
    <property type="project" value="UniProtKB-KW"/>
</dbReference>
<dbReference type="InterPro" id="IPR039391">
    <property type="entry name" value="Phytocyanin-like"/>
</dbReference>
<protein>
    <recommendedName>
        <fullName evidence="13">Phytocyanin domain-containing protein</fullName>
    </recommendedName>
</protein>
<evidence type="ECO:0000256" key="1">
    <source>
        <dbReference type="ARBA" id="ARBA00004479"/>
    </source>
</evidence>
<feature type="signal peptide" evidence="12">
    <location>
        <begin position="1"/>
        <end position="21"/>
    </location>
</feature>
<keyword evidence="3" id="KW-0812">Transmembrane</keyword>
<dbReference type="EMBL" id="JARYMX010000003">
    <property type="protein sequence ID" value="KAJ9556087.1"/>
    <property type="molecule type" value="Genomic_DNA"/>
</dbReference>
<evidence type="ECO:0000256" key="11">
    <source>
        <dbReference type="ARBA" id="ARBA00023180"/>
    </source>
</evidence>
<evidence type="ECO:0000256" key="6">
    <source>
        <dbReference type="ARBA" id="ARBA00022982"/>
    </source>
</evidence>
<keyword evidence="8" id="KW-0186">Copper</keyword>
<keyword evidence="5 12" id="KW-0732">Signal</keyword>
<evidence type="ECO:0000256" key="9">
    <source>
        <dbReference type="ARBA" id="ARBA00023136"/>
    </source>
</evidence>
<evidence type="ECO:0000313" key="14">
    <source>
        <dbReference type="EMBL" id="KAJ9556087.1"/>
    </source>
</evidence>
<dbReference type="FunFam" id="2.60.40.420:FF:000067">
    <property type="entry name" value="Cupredoxin superfamily protein"/>
    <property type="match status" value="2"/>
</dbReference>
<keyword evidence="10" id="KW-1015">Disulfide bond</keyword>
<feature type="domain" description="Phytocyanin" evidence="13">
    <location>
        <begin position="69"/>
        <end position="168"/>
    </location>
</feature>